<dbReference type="InterPro" id="IPR003615">
    <property type="entry name" value="HNH_nuc"/>
</dbReference>
<dbReference type="EMBL" id="BPWL01000011">
    <property type="protein sequence ID" value="GJJ15354.1"/>
    <property type="molecule type" value="Genomic_DNA"/>
</dbReference>
<accession>A0AAV5ARI2</accession>
<proteinExistence type="predicted"/>
<dbReference type="Proteomes" id="UP001050691">
    <property type="component" value="Unassembled WGS sequence"/>
</dbReference>
<evidence type="ECO:0000259" key="1">
    <source>
        <dbReference type="Pfam" id="PF13391"/>
    </source>
</evidence>
<dbReference type="AlphaFoldDB" id="A0AAV5ARI2"/>
<gene>
    <name evidence="2" type="ORF">Clacol_009630</name>
</gene>
<evidence type="ECO:0000313" key="2">
    <source>
        <dbReference type="EMBL" id="GJJ15354.1"/>
    </source>
</evidence>
<organism evidence="2 3">
    <name type="scientific">Clathrus columnatus</name>
    <dbReference type="NCBI Taxonomy" id="1419009"/>
    <lineage>
        <taxon>Eukaryota</taxon>
        <taxon>Fungi</taxon>
        <taxon>Dikarya</taxon>
        <taxon>Basidiomycota</taxon>
        <taxon>Agaricomycotina</taxon>
        <taxon>Agaricomycetes</taxon>
        <taxon>Phallomycetidae</taxon>
        <taxon>Phallales</taxon>
        <taxon>Clathraceae</taxon>
        <taxon>Clathrus</taxon>
    </lineage>
</organism>
<feature type="domain" description="HNH nuclease" evidence="1">
    <location>
        <begin position="147"/>
        <end position="208"/>
    </location>
</feature>
<dbReference type="Pfam" id="PF13391">
    <property type="entry name" value="HNH_2"/>
    <property type="match status" value="1"/>
</dbReference>
<evidence type="ECO:0000313" key="3">
    <source>
        <dbReference type="Proteomes" id="UP001050691"/>
    </source>
</evidence>
<name>A0AAV5ARI2_9AGAM</name>
<reference evidence="2" key="1">
    <citation type="submission" date="2021-10" db="EMBL/GenBank/DDBJ databases">
        <title>De novo Genome Assembly of Clathrus columnatus (Basidiomycota, Fungi) Using Illumina and Nanopore Sequence Data.</title>
        <authorList>
            <person name="Ogiso-Tanaka E."/>
            <person name="Itagaki H."/>
            <person name="Hosoya T."/>
            <person name="Hosaka K."/>
        </authorList>
    </citation>
    <scope>NUCLEOTIDE SEQUENCE</scope>
    <source>
        <strain evidence="2">MO-923</strain>
    </source>
</reference>
<protein>
    <recommendedName>
        <fullName evidence="1">HNH nuclease domain-containing protein</fullName>
    </recommendedName>
</protein>
<keyword evidence="3" id="KW-1185">Reference proteome</keyword>
<sequence>MSDSKRIAELDANTIFKTTSTNEVISDDSITLSVLTQEARNIADESIEQNITTKKNAHVSLGGLLHALLDYASNDELPDGTTGIRHTAGVICTSYKEGRLQETALVWIEHMLWPTREDYRCAVHRNEVDVDSEDLTERREGDVADFRLEGCPILPLSSSSFYEKGNKEVWASFDIQLLVGEGSNDTNNGILMDKALHDAFGAFTIFFVPVDNEPNTYTVHSVKRKNSGYPRVKFGTRQGVAAPLPKLLEIHAAFAQALHASGAGAYFDEIRRDHEEIRVLATDGSTDTRILNYSLQTLAVR</sequence>
<comment type="caution">
    <text evidence="2">The sequence shown here is derived from an EMBL/GenBank/DDBJ whole genome shotgun (WGS) entry which is preliminary data.</text>
</comment>